<gene>
    <name evidence="2" type="ORF">F0L74_23490</name>
</gene>
<feature type="chain" id="PRO_5022762887" description="Tetratricopeptide repeat protein" evidence="1">
    <location>
        <begin position="27"/>
        <end position="582"/>
    </location>
</feature>
<dbReference type="InterPro" id="IPR011990">
    <property type="entry name" value="TPR-like_helical_dom_sf"/>
</dbReference>
<dbReference type="Gene3D" id="1.25.40.10">
    <property type="entry name" value="Tetratricopeptide repeat domain"/>
    <property type="match status" value="2"/>
</dbReference>
<reference evidence="2 3" key="2">
    <citation type="submission" date="2019-09" db="EMBL/GenBank/DDBJ databases">
        <authorList>
            <person name="Jin C."/>
        </authorList>
    </citation>
    <scope>NUCLEOTIDE SEQUENCE [LARGE SCALE GENOMIC DNA]</scope>
    <source>
        <strain evidence="2 3">BN140078</strain>
    </source>
</reference>
<evidence type="ECO:0008006" key="4">
    <source>
        <dbReference type="Google" id="ProtNLM"/>
    </source>
</evidence>
<dbReference type="RefSeq" id="WP_149840352.1">
    <property type="nucleotide sequence ID" value="NZ_VUOC01000004.1"/>
</dbReference>
<keyword evidence="1" id="KW-0732">Signal</keyword>
<comment type="caution">
    <text evidence="2">The sequence shown here is derived from an EMBL/GenBank/DDBJ whole genome shotgun (WGS) entry which is preliminary data.</text>
</comment>
<keyword evidence="3" id="KW-1185">Reference proteome</keyword>
<dbReference type="SUPFAM" id="SSF48452">
    <property type="entry name" value="TPR-like"/>
    <property type="match status" value="2"/>
</dbReference>
<evidence type="ECO:0000313" key="3">
    <source>
        <dbReference type="Proteomes" id="UP000324611"/>
    </source>
</evidence>
<protein>
    <recommendedName>
        <fullName evidence="4">Tetratricopeptide repeat protein</fullName>
    </recommendedName>
</protein>
<reference evidence="2 3" key="1">
    <citation type="submission" date="2019-09" db="EMBL/GenBank/DDBJ databases">
        <title>Chitinophaga ginsengihumi sp. nov., isolated from soil of ginseng rhizosphere.</title>
        <authorList>
            <person name="Lee J."/>
        </authorList>
    </citation>
    <scope>NUCLEOTIDE SEQUENCE [LARGE SCALE GENOMIC DNA]</scope>
    <source>
        <strain evidence="2 3">BN140078</strain>
    </source>
</reference>
<dbReference type="AlphaFoldDB" id="A0A5B2VHW2"/>
<evidence type="ECO:0000256" key="1">
    <source>
        <dbReference type="SAM" id="SignalP"/>
    </source>
</evidence>
<dbReference type="InterPro" id="IPR019734">
    <property type="entry name" value="TPR_rpt"/>
</dbReference>
<dbReference type="PANTHER" id="PTHR45588:SF1">
    <property type="entry name" value="WW DOMAIN-CONTAINING PROTEIN"/>
    <property type="match status" value="1"/>
</dbReference>
<organism evidence="2 3">
    <name type="scientific">Chitinophaga agrisoli</name>
    <dbReference type="NCBI Taxonomy" id="2607653"/>
    <lineage>
        <taxon>Bacteria</taxon>
        <taxon>Pseudomonadati</taxon>
        <taxon>Bacteroidota</taxon>
        <taxon>Chitinophagia</taxon>
        <taxon>Chitinophagales</taxon>
        <taxon>Chitinophagaceae</taxon>
        <taxon>Chitinophaga</taxon>
    </lineage>
</organism>
<proteinExistence type="predicted"/>
<dbReference type="EMBL" id="VUOC01000004">
    <property type="protein sequence ID" value="KAA2239173.1"/>
    <property type="molecule type" value="Genomic_DNA"/>
</dbReference>
<name>A0A5B2VHW2_9BACT</name>
<dbReference type="Proteomes" id="UP000324611">
    <property type="component" value="Unassembled WGS sequence"/>
</dbReference>
<sequence length="582" mass="64897">MRRILFFSACLLSGILLLSAVKNYHAARRVSPVAKTAPERFYAWCAKTDRTSLDLLTDSTKPMAPKLEGLGTYHCPVTTKVPEAQDFFDQGLRLYYGFNHLEAYRAFREAARLDPGFAMSYWGQALTLGPNINAPMDAADEGKVVEAVNQAVALMEPVTPREKALIRALAQRYVANPPADRRPLDEAYAAAMREAHQQFPEDLDITSLTAEALMDLHPWDYWQKNGDAQPWAPEIVALLEGVLQKAPDHPGGNHFYIHAVEASATPQKALASADRLRTLMPNAGHLVHMPSHIYIRTGMYAKGSETNQASIKADEAYLTECHSQGLYALFYHPHNVHFLWACATLEGRSELALQTARTLQSKADRSMMLSPFGYVIQHLYSTPIFAMVRFGKWDSLLQMPAPDKHLRFVNAMWFYGQGVAYARTNQPEKAQLAADSIAAIRADTSLKSIETGARNSSYAIMDIAEKIVRGEIAAAQKDYPTAIATLTEAVKLEDALLYNEPVDWHHPVRELLGDVLLRAGQFNMAEQYYQEDLKNFPESGWALMGLYKSLEGQGRGKEAGAVKKRYNKAFSRADIKLSGSRI</sequence>
<dbReference type="SMART" id="SM00028">
    <property type="entry name" value="TPR"/>
    <property type="match status" value="3"/>
</dbReference>
<accession>A0A5B2VHW2</accession>
<dbReference type="PANTHER" id="PTHR45588">
    <property type="entry name" value="TPR DOMAIN-CONTAINING PROTEIN"/>
    <property type="match status" value="1"/>
</dbReference>
<feature type="signal peptide" evidence="1">
    <location>
        <begin position="1"/>
        <end position="26"/>
    </location>
</feature>
<evidence type="ECO:0000313" key="2">
    <source>
        <dbReference type="EMBL" id="KAA2239173.1"/>
    </source>
</evidence>